<feature type="transmembrane region" description="Helical" evidence="1">
    <location>
        <begin position="141"/>
        <end position="167"/>
    </location>
</feature>
<feature type="transmembrane region" description="Helical" evidence="1">
    <location>
        <begin position="365"/>
        <end position="385"/>
    </location>
</feature>
<feature type="transmembrane region" description="Helical" evidence="1">
    <location>
        <begin position="179"/>
        <end position="197"/>
    </location>
</feature>
<dbReference type="GO" id="GO:0016020">
    <property type="term" value="C:membrane"/>
    <property type="evidence" value="ECO:0007669"/>
    <property type="project" value="TreeGrafter"/>
</dbReference>
<dbReference type="Pfam" id="PF19040">
    <property type="entry name" value="SGNH"/>
    <property type="match status" value="1"/>
</dbReference>
<dbReference type="InterPro" id="IPR002656">
    <property type="entry name" value="Acyl_transf_3_dom"/>
</dbReference>
<feature type="transmembrane region" description="Helical" evidence="1">
    <location>
        <begin position="273"/>
        <end position="292"/>
    </location>
</feature>
<evidence type="ECO:0000313" key="5">
    <source>
        <dbReference type="Proteomes" id="UP000325307"/>
    </source>
</evidence>
<dbReference type="GO" id="GO:0009103">
    <property type="term" value="P:lipopolysaccharide biosynthetic process"/>
    <property type="evidence" value="ECO:0007669"/>
    <property type="project" value="TreeGrafter"/>
</dbReference>
<gene>
    <name evidence="4" type="ORF">NCCP1664_15360</name>
</gene>
<evidence type="ECO:0000259" key="3">
    <source>
        <dbReference type="Pfam" id="PF19040"/>
    </source>
</evidence>
<comment type="caution">
    <text evidence="4">The sequence shown here is derived from an EMBL/GenBank/DDBJ whole genome shotgun (WGS) entry which is preliminary data.</text>
</comment>
<name>A0A5A7NQF3_9MICC</name>
<evidence type="ECO:0000313" key="4">
    <source>
        <dbReference type="EMBL" id="GER23040.1"/>
    </source>
</evidence>
<feature type="transmembrane region" description="Helical" evidence="1">
    <location>
        <begin position="406"/>
        <end position="427"/>
    </location>
</feature>
<keyword evidence="1" id="KW-1133">Transmembrane helix</keyword>
<keyword evidence="1" id="KW-0472">Membrane</keyword>
<protein>
    <submittedName>
        <fullName evidence="4">Acyltransferase</fullName>
    </submittedName>
</protein>
<keyword evidence="4" id="KW-0808">Transferase</keyword>
<feature type="transmembrane region" description="Helical" evidence="1">
    <location>
        <begin position="66"/>
        <end position="85"/>
    </location>
</feature>
<dbReference type="Proteomes" id="UP000325307">
    <property type="component" value="Unassembled WGS sequence"/>
</dbReference>
<evidence type="ECO:0000259" key="2">
    <source>
        <dbReference type="Pfam" id="PF01757"/>
    </source>
</evidence>
<evidence type="ECO:0000256" key="1">
    <source>
        <dbReference type="SAM" id="Phobius"/>
    </source>
</evidence>
<proteinExistence type="predicted"/>
<dbReference type="InterPro" id="IPR043968">
    <property type="entry name" value="SGNH"/>
</dbReference>
<organism evidence="4 5">
    <name type="scientific">Zafaria cholistanensis</name>
    <dbReference type="NCBI Taxonomy" id="1682741"/>
    <lineage>
        <taxon>Bacteria</taxon>
        <taxon>Bacillati</taxon>
        <taxon>Actinomycetota</taxon>
        <taxon>Actinomycetes</taxon>
        <taxon>Micrococcales</taxon>
        <taxon>Micrococcaceae</taxon>
        <taxon>Zafaria</taxon>
    </lineage>
</organism>
<dbReference type="InterPro" id="IPR050879">
    <property type="entry name" value="Acyltransferase_3"/>
</dbReference>
<keyword evidence="1" id="KW-0812">Transmembrane</keyword>
<reference evidence="4 5" key="1">
    <citation type="submission" date="2019-09" db="EMBL/GenBank/DDBJ databases">
        <title>Arthrobacter zafarii sp. nov., a moderately thermotolerant and halotolerant actinobacterium isolated from Cholistan desert soil of Pakistan.</title>
        <authorList>
            <person name="Amin A."/>
            <person name="Ahmed I."/>
            <person name="Khalid N."/>
            <person name="Schumann P."/>
            <person name="Busse H.J."/>
            <person name="Khan I.U."/>
            <person name="Li S."/>
            <person name="Li W.J."/>
        </authorList>
    </citation>
    <scope>NUCLEOTIDE SEQUENCE [LARGE SCALE GENOMIC DNA]</scope>
    <source>
        <strain evidence="4 5">NCCP-1664</strain>
    </source>
</reference>
<dbReference type="PANTHER" id="PTHR23028:SF53">
    <property type="entry name" value="ACYL_TRANSF_3 DOMAIN-CONTAINING PROTEIN"/>
    <property type="match status" value="1"/>
</dbReference>
<dbReference type="RefSeq" id="WP_225873745.1">
    <property type="nucleotide sequence ID" value="NZ_BKDJ01000006.1"/>
</dbReference>
<keyword evidence="5" id="KW-1185">Reference proteome</keyword>
<dbReference type="Pfam" id="PF01757">
    <property type="entry name" value="Acyl_transf_3"/>
    <property type="match status" value="1"/>
</dbReference>
<dbReference type="EMBL" id="BKDJ01000006">
    <property type="protein sequence ID" value="GER23040.1"/>
    <property type="molecule type" value="Genomic_DNA"/>
</dbReference>
<feature type="domain" description="SGNH" evidence="3">
    <location>
        <begin position="486"/>
        <end position="709"/>
    </location>
</feature>
<sequence length="723" mass="76454">MQALRALAVLLVVFYHFTPGLVPGGFVGVDVFFVISGFLITGHLLREARATGRIDLPAFWAGRVRRILPAALATVAAVVAATLLLEPETQWGQASRQALASVFSVQNWVLAADAVDYLAAEHQPTALQHFWSLGVEEQFYLFWPLLAAGAAALAARPGALAVLRAALGDRLRTRFRDPFRALVGALFGAVAAASLGWSIHLTGTGDPAAYFATPTRVWELAAGGLLALGMAPGQGAEQGDGKSGGSGTGSRWLRRHRLWHPGLWRPWLWSGPARAVVALAGFAAVAAAAFGYDAATPFPGSAAALPVAGTAAVIAAGRTSGPLALNRLLGLAPVQWMGEVSYSLYLWHWPVRVFLGPRITGWGPAAHGGAVLLLLPAALLLAAASHRFIEVPARRFAPLAASRWRTLAAGTAAVVLAAALAAVPAVWQEAVVAAQQGAVGQLLAEPPPDFGASAAGPLPPAYVGGSRTVVPVPARAEQDRPRLGPCIQAADSGERRECEFGAADGALTVALIGDSHAVQWYEPMLRTAERNGWGLVTYLKNSCPFTAATRTLELQGRAECARPNRLALERILERGDIDAVVTSYWGGAEFAGSAAEGFAAYWERLEDAGIKVYPIVDTPRPGHAAPAPDCVVKHAPDPRPCGAAEGRAFERADATRRAAGLEPRVEVLDFRDRFCSDGFCPAVVGNVLVYRDHHHVTDTYMRTLAPEFADRLGSALRADGLDW</sequence>
<keyword evidence="4" id="KW-0012">Acyltransferase</keyword>
<feature type="transmembrane region" description="Helical" evidence="1">
    <location>
        <begin position="298"/>
        <end position="316"/>
    </location>
</feature>
<dbReference type="PANTHER" id="PTHR23028">
    <property type="entry name" value="ACETYLTRANSFERASE"/>
    <property type="match status" value="1"/>
</dbReference>
<accession>A0A5A7NQF3</accession>
<dbReference type="AlphaFoldDB" id="A0A5A7NQF3"/>
<dbReference type="GO" id="GO:0016747">
    <property type="term" value="F:acyltransferase activity, transferring groups other than amino-acyl groups"/>
    <property type="evidence" value="ECO:0007669"/>
    <property type="project" value="InterPro"/>
</dbReference>
<feature type="domain" description="Acyltransferase 3" evidence="2">
    <location>
        <begin position="3"/>
        <end position="381"/>
    </location>
</feature>